<evidence type="ECO:0000256" key="1">
    <source>
        <dbReference type="SAM" id="Phobius"/>
    </source>
</evidence>
<keyword evidence="1" id="KW-0812">Transmembrane</keyword>
<dbReference type="Proteomes" id="UP000011064">
    <property type="component" value="Unassembled WGS sequence"/>
</dbReference>
<keyword evidence="3" id="KW-1185">Reference proteome</keyword>
<dbReference type="AlphaFoldDB" id="L8FMD8"/>
<dbReference type="HOGENOM" id="CLU_1993588_0_0_1"/>
<keyword evidence="1" id="KW-0472">Membrane</keyword>
<organism evidence="2 3">
    <name type="scientific">Pseudogymnoascus destructans (strain ATCC MYA-4855 / 20631-21)</name>
    <name type="common">Bat white-nose syndrome fungus</name>
    <name type="synonym">Geomyces destructans</name>
    <dbReference type="NCBI Taxonomy" id="658429"/>
    <lineage>
        <taxon>Eukaryota</taxon>
        <taxon>Fungi</taxon>
        <taxon>Dikarya</taxon>
        <taxon>Ascomycota</taxon>
        <taxon>Pezizomycotina</taxon>
        <taxon>Leotiomycetes</taxon>
        <taxon>Thelebolales</taxon>
        <taxon>Thelebolaceae</taxon>
        <taxon>Pseudogymnoascus</taxon>
    </lineage>
</organism>
<feature type="transmembrane region" description="Helical" evidence="1">
    <location>
        <begin position="45"/>
        <end position="62"/>
    </location>
</feature>
<gene>
    <name evidence="2" type="ORF">GMDG_00085</name>
</gene>
<evidence type="ECO:0000313" key="2">
    <source>
        <dbReference type="EMBL" id="ELR01709.1"/>
    </source>
</evidence>
<sequence>MCLSTPRPPLAIGVFHKTWRFRKVVVWCRRVRCAVSRVCGPGRCVVFLPFYCFGLGAGWAVLKLRRWARGLGGLQSCYYYYCYSYRNVLFFVPCLDSRGLTLTAMDGGEKVCGLFSCSDGWAFTT</sequence>
<dbReference type="InParanoid" id="L8FMD8"/>
<proteinExistence type="predicted"/>
<evidence type="ECO:0000313" key="3">
    <source>
        <dbReference type="Proteomes" id="UP000011064"/>
    </source>
</evidence>
<protein>
    <submittedName>
        <fullName evidence="2">Uncharacterized protein</fullName>
    </submittedName>
</protein>
<keyword evidence="1" id="KW-1133">Transmembrane helix</keyword>
<dbReference type="VEuPathDB" id="FungiDB:GMDG_00085"/>
<reference evidence="3" key="1">
    <citation type="submission" date="2010-09" db="EMBL/GenBank/DDBJ databases">
        <title>The genome sequence of Geomyces destructans 20631-21.</title>
        <authorList>
            <consortium name="The Broad Institute Genome Sequencing Platform"/>
            <person name="Cuomo C.A."/>
            <person name="Blehert D.S."/>
            <person name="Lorch J.M."/>
            <person name="Young S.K."/>
            <person name="Zeng Q."/>
            <person name="Gargeya S."/>
            <person name="Fitzgerald M."/>
            <person name="Haas B."/>
            <person name="Abouelleil A."/>
            <person name="Alvarado L."/>
            <person name="Arachchi H.M."/>
            <person name="Berlin A."/>
            <person name="Brown A."/>
            <person name="Chapman S.B."/>
            <person name="Chen Z."/>
            <person name="Dunbar C."/>
            <person name="Freedman E."/>
            <person name="Gearin G."/>
            <person name="Gellesch M."/>
            <person name="Goldberg J."/>
            <person name="Griggs A."/>
            <person name="Gujja S."/>
            <person name="Heiman D."/>
            <person name="Howarth C."/>
            <person name="Larson L."/>
            <person name="Lui A."/>
            <person name="MacDonald P.J.P."/>
            <person name="Montmayeur A."/>
            <person name="Murphy C."/>
            <person name="Neiman D."/>
            <person name="Pearson M."/>
            <person name="Priest M."/>
            <person name="Roberts A."/>
            <person name="Saif S."/>
            <person name="Shea T."/>
            <person name="Shenoy N."/>
            <person name="Sisk P."/>
            <person name="Stolte C."/>
            <person name="Sykes S."/>
            <person name="Wortman J."/>
            <person name="Nusbaum C."/>
            <person name="Birren B."/>
        </authorList>
    </citation>
    <scope>NUCLEOTIDE SEQUENCE [LARGE SCALE GENOMIC DNA]</scope>
    <source>
        <strain evidence="3">ATCC MYA-4855 / 20631-21</strain>
    </source>
</reference>
<name>L8FMD8_PSED2</name>
<dbReference type="EMBL" id="GL573169">
    <property type="protein sequence ID" value="ELR01709.1"/>
    <property type="molecule type" value="Genomic_DNA"/>
</dbReference>
<accession>L8FMD8</accession>